<dbReference type="SUPFAM" id="SSF56784">
    <property type="entry name" value="HAD-like"/>
    <property type="match status" value="1"/>
</dbReference>
<sequence length="766" mass="79214">MTSTTADTHTAPTATDPAPGTDSGPGPAEVELLIGGMTCASCAARVEKKLNRMDGVTATVNYATEKARVSYPAGTEVADLIATVVKTGYTAEEPAPPPEPSADEVDTGASGTRDDDDPELSALRQRLLVSVLLAAPVVLLAMVPALQFDNWQWLSLTLAAPVVVWGGLPFHRATWTNLRHGAATMDTLVSLGTLAAFGWSLWALFFGDAGMPGMRHGFDLTVSRTDGASAIYLEAAAGVTAFLLLGRWLEARSKRRAGAALRALMELGAKDVAVLREGREVRIPVSRLAVGDRFVVRPGEKIATDGTVTEGASAVDASLLTGESVPVDVTVGDAVTGATVNAGGRLVVEATRVGADTQLARMAKLVEDAQSGKAEVQRLADRISGIFVPVVLLIAVATFGGWLGTTGDTVAAFTAAVAVLIIACPCALGLATPTALLVGTGRGAQLGILIKGPEVLESTRRVDTVVLDKTGTVTTGRMTLHEVYAADGTAEEELLRLAGAVEHASEHPVARAVAGGAEERLGTLPGAEGFENVPGRGVRARVAGREVAVGRLYDTLPPAVSRAVDEAERRGRTAVVVGWDGEARGVVAVADAVKETSAEAVTELRRLGLTPVLLTGDNRRVAESVAAAVGIDEVIAEVLPEEKVAVVERLRSEGRTVAMVGDGVNDAAALAVADLGLAMGTGTDAAIEAGDLTLVRGDLRVAADAIRLSRRTLSTIKGNLVWAFGYNVAALPLAAAGLLNPMIAGAAMAFSSVFVVTNSLRLRAFR</sequence>
<feature type="compositionally biased region" description="Low complexity" evidence="11">
    <location>
        <begin position="1"/>
        <end position="22"/>
    </location>
</feature>
<feature type="transmembrane region" description="Helical" evidence="10">
    <location>
        <begin position="719"/>
        <end position="736"/>
    </location>
</feature>
<dbReference type="Pfam" id="PF00122">
    <property type="entry name" value="E1-E2_ATPase"/>
    <property type="match status" value="1"/>
</dbReference>
<dbReference type="InterPro" id="IPR001757">
    <property type="entry name" value="P_typ_ATPase"/>
</dbReference>
<dbReference type="InterPro" id="IPR044492">
    <property type="entry name" value="P_typ_ATPase_HD_dom"/>
</dbReference>
<evidence type="ECO:0000256" key="11">
    <source>
        <dbReference type="SAM" id="MobiDB-lite"/>
    </source>
</evidence>
<evidence type="ECO:0000256" key="2">
    <source>
        <dbReference type="ARBA" id="ARBA00006024"/>
    </source>
</evidence>
<dbReference type="InterPro" id="IPR008250">
    <property type="entry name" value="ATPase_P-typ_transduc_dom_A_sf"/>
</dbReference>
<dbReference type="SFLD" id="SFLDS00003">
    <property type="entry name" value="Haloacid_Dehalogenase"/>
    <property type="match status" value="1"/>
</dbReference>
<evidence type="ECO:0000256" key="7">
    <source>
        <dbReference type="ARBA" id="ARBA00022967"/>
    </source>
</evidence>
<feature type="transmembrane region" description="Helical" evidence="10">
    <location>
        <begin position="227"/>
        <end position="246"/>
    </location>
</feature>
<keyword evidence="4 10" id="KW-0479">Metal-binding</keyword>
<dbReference type="NCBIfam" id="TIGR01494">
    <property type="entry name" value="ATPase_P-type"/>
    <property type="match status" value="1"/>
</dbReference>
<dbReference type="Gene3D" id="2.70.150.10">
    <property type="entry name" value="Calcium-transporting ATPase, cytoplasmic transduction domain A"/>
    <property type="match status" value="1"/>
</dbReference>
<dbReference type="EMBL" id="JBITPR010000051">
    <property type="protein sequence ID" value="MFI7874435.1"/>
    <property type="molecule type" value="Genomic_DNA"/>
</dbReference>
<dbReference type="CDD" id="cd00371">
    <property type="entry name" value="HMA"/>
    <property type="match status" value="1"/>
</dbReference>
<dbReference type="PANTHER" id="PTHR43520">
    <property type="entry name" value="ATP7, ISOFORM B"/>
    <property type="match status" value="1"/>
</dbReference>
<keyword evidence="5 10" id="KW-0547">Nucleotide-binding</keyword>
<feature type="domain" description="HMA" evidence="12">
    <location>
        <begin position="28"/>
        <end position="92"/>
    </location>
</feature>
<evidence type="ECO:0000256" key="3">
    <source>
        <dbReference type="ARBA" id="ARBA00022692"/>
    </source>
</evidence>
<dbReference type="Pfam" id="PF00702">
    <property type="entry name" value="Hydrolase"/>
    <property type="match status" value="1"/>
</dbReference>
<dbReference type="PROSITE" id="PS01047">
    <property type="entry name" value="HMA_1"/>
    <property type="match status" value="1"/>
</dbReference>
<feature type="transmembrane region" description="Helical" evidence="10">
    <location>
        <begin position="410"/>
        <end position="438"/>
    </location>
</feature>
<name>A0ABW8BK03_9ACTN</name>
<feature type="transmembrane region" description="Helical" evidence="10">
    <location>
        <begin position="383"/>
        <end position="404"/>
    </location>
</feature>
<dbReference type="InterPro" id="IPR027256">
    <property type="entry name" value="P-typ_ATPase_IB"/>
</dbReference>
<evidence type="ECO:0000256" key="5">
    <source>
        <dbReference type="ARBA" id="ARBA00022741"/>
    </source>
</evidence>
<dbReference type="NCBIfam" id="TIGR01512">
    <property type="entry name" value="ATPase-IB2_Cd"/>
    <property type="match status" value="1"/>
</dbReference>
<feature type="transmembrane region" description="Helical" evidence="10">
    <location>
        <begin position="151"/>
        <end position="168"/>
    </location>
</feature>
<dbReference type="PROSITE" id="PS50846">
    <property type="entry name" value="HMA_2"/>
    <property type="match status" value="1"/>
</dbReference>
<keyword evidence="10" id="KW-1003">Cell membrane</keyword>
<dbReference type="InterPro" id="IPR023298">
    <property type="entry name" value="ATPase_P-typ_TM_dom_sf"/>
</dbReference>
<dbReference type="SUPFAM" id="SSF81653">
    <property type="entry name" value="Calcium ATPase, transduction domain A"/>
    <property type="match status" value="1"/>
</dbReference>
<dbReference type="Gene3D" id="3.40.1110.10">
    <property type="entry name" value="Calcium-transporting ATPase, cytoplasmic domain N"/>
    <property type="match status" value="1"/>
</dbReference>
<dbReference type="InterPro" id="IPR017969">
    <property type="entry name" value="Heavy-metal-associated_CS"/>
</dbReference>
<gene>
    <name evidence="13" type="ORF">AB4829_28055</name>
</gene>
<evidence type="ECO:0000256" key="8">
    <source>
        <dbReference type="ARBA" id="ARBA00022989"/>
    </source>
</evidence>
<reference evidence="13 14" key="1">
    <citation type="submission" date="2024-07" db="EMBL/GenBank/DDBJ databases">
        <title>Whole genome sequencing of Prodigiosin pigment-producing Streptomyces salinarius isolated from rhizosphere soil of Arachis hypogaea.</title>
        <authorList>
            <person name="Vidhya A."/>
            <person name="Ramya S."/>
        </authorList>
    </citation>
    <scope>NUCLEOTIDE SEQUENCE [LARGE SCALE GENOMIC DNA]</scope>
    <source>
        <strain evidence="13 14">VRMG2420</strain>
    </source>
</reference>
<keyword evidence="9 10" id="KW-0472">Membrane</keyword>
<dbReference type="InterPro" id="IPR006121">
    <property type="entry name" value="HMA_dom"/>
</dbReference>
<dbReference type="Proteomes" id="UP001614264">
    <property type="component" value="Unassembled WGS sequence"/>
</dbReference>
<dbReference type="InterPro" id="IPR023214">
    <property type="entry name" value="HAD_sf"/>
</dbReference>
<dbReference type="CDD" id="cd02094">
    <property type="entry name" value="P-type_ATPase_Cu-like"/>
    <property type="match status" value="1"/>
</dbReference>
<dbReference type="PANTHER" id="PTHR43520:SF8">
    <property type="entry name" value="P-TYPE CU(+) TRANSPORTER"/>
    <property type="match status" value="1"/>
</dbReference>
<proteinExistence type="inferred from homology"/>
<dbReference type="PROSITE" id="PS00154">
    <property type="entry name" value="ATPASE_E1_E2"/>
    <property type="match status" value="1"/>
</dbReference>
<evidence type="ECO:0000313" key="13">
    <source>
        <dbReference type="EMBL" id="MFI7874435.1"/>
    </source>
</evidence>
<feature type="transmembrane region" description="Helical" evidence="10">
    <location>
        <begin position="742"/>
        <end position="760"/>
    </location>
</feature>
<keyword evidence="3 10" id="KW-0812">Transmembrane</keyword>
<comment type="caution">
    <text evidence="13">The sequence shown here is derived from an EMBL/GenBank/DDBJ whole genome shotgun (WGS) entry which is preliminary data.</text>
</comment>
<evidence type="ECO:0000256" key="1">
    <source>
        <dbReference type="ARBA" id="ARBA00004651"/>
    </source>
</evidence>
<dbReference type="Pfam" id="PF00403">
    <property type="entry name" value="HMA"/>
    <property type="match status" value="1"/>
</dbReference>
<dbReference type="InterPro" id="IPR023299">
    <property type="entry name" value="ATPase_P-typ_cyto_dom_N"/>
</dbReference>
<keyword evidence="6 10" id="KW-0067">ATP-binding</keyword>
<dbReference type="SFLD" id="SFLDF00027">
    <property type="entry name" value="p-type_atpase"/>
    <property type="match status" value="1"/>
</dbReference>
<evidence type="ECO:0000256" key="10">
    <source>
        <dbReference type="RuleBase" id="RU362081"/>
    </source>
</evidence>
<dbReference type="SUPFAM" id="SSF81665">
    <property type="entry name" value="Calcium ATPase, transmembrane domain M"/>
    <property type="match status" value="1"/>
</dbReference>
<dbReference type="InterPro" id="IPR036412">
    <property type="entry name" value="HAD-like_sf"/>
</dbReference>
<organism evidence="13 14">
    <name type="scientific">Streptomyces salinarius</name>
    <dbReference type="NCBI Taxonomy" id="2762598"/>
    <lineage>
        <taxon>Bacteria</taxon>
        <taxon>Bacillati</taxon>
        <taxon>Actinomycetota</taxon>
        <taxon>Actinomycetes</taxon>
        <taxon>Kitasatosporales</taxon>
        <taxon>Streptomycetaceae</taxon>
        <taxon>Streptomyces</taxon>
    </lineage>
</organism>
<feature type="region of interest" description="Disordered" evidence="11">
    <location>
        <begin position="1"/>
        <end position="28"/>
    </location>
</feature>
<keyword evidence="14" id="KW-1185">Reference proteome</keyword>
<dbReference type="SFLD" id="SFLDG00002">
    <property type="entry name" value="C1.7:_P-type_atpase_like"/>
    <property type="match status" value="1"/>
</dbReference>
<feature type="transmembrane region" description="Helical" evidence="10">
    <location>
        <begin position="188"/>
        <end position="207"/>
    </location>
</feature>
<keyword evidence="8 10" id="KW-1133">Transmembrane helix</keyword>
<comment type="similarity">
    <text evidence="2 10">Belongs to the cation transport ATPase (P-type) (TC 3.A.3) family. Type IB subfamily.</text>
</comment>
<dbReference type="Gene3D" id="3.30.70.100">
    <property type="match status" value="1"/>
</dbReference>
<dbReference type="InterPro" id="IPR059000">
    <property type="entry name" value="ATPase_P-type_domA"/>
</dbReference>
<dbReference type="Gene3D" id="3.40.50.1000">
    <property type="entry name" value="HAD superfamily/HAD-like"/>
    <property type="match status" value="1"/>
</dbReference>
<feature type="transmembrane region" description="Helical" evidence="10">
    <location>
        <begin position="127"/>
        <end position="145"/>
    </location>
</feature>
<dbReference type="RefSeq" id="WP_399594369.1">
    <property type="nucleotide sequence ID" value="NZ_JBITPR010000051.1"/>
</dbReference>
<dbReference type="SUPFAM" id="SSF55008">
    <property type="entry name" value="HMA, heavy metal-associated domain"/>
    <property type="match status" value="1"/>
</dbReference>
<dbReference type="PROSITE" id="PS01229">
    <property type="entry name" value="COF_2"/>
    <property type="match status" value="1"/>
</dbReference>
<evidence type="ECO:0000313" key="14">
    <source>
        <dbReference type="Proteomes" id="UP001614264"/>
    </source>
</evidence>
<accession>A0ABW8BK03</accession>
<evidence type="ECO:0000259" key="12">
    <source>
        <dbReference type="PROSITE" id="PS50846"/>
    </source>
</evidence>
<dbReference type="NCBIfam" id="TIGR01511">
    <property type="entry name" value="ATPase-IB1_Cu"/>
    <property type="match status" value="1"/>
</dbReference>
<dbReference type="NCBIfam" id="TIGR01525">
    <property type="entry name" value="ATPase-IB_hvy"/>
    <property type="match status" value="1"/>
</dbReference>
<dbReference type="PRINTS" id="PR00119">
    <property type="entry name" value="CATATPASE"/>
</dbReference>
<evidence type="ECO:0000256" key="4">
    <source>
        <dbReference type="ARBA" id="ARBA00022723"/>
    </source>
</evidence>
<evidence type="ECO:0000256" key="9">
    <source>
        <dbReference type="ARBA" id="ARBA00023136"/>
    </source>
</evidence>
<dbReference type="InterPro" id="IPR018303">
    <property type="entry name" value="ATPase_P-typ_P_site"/>
</dbReference>
<keyword evidence="7" id="KW-1278">Translocase</keyword>
<feature type="region of interest" description="Disordered" evidence="11">
    <location>
        <begin position="90"/>
        <end position="117"/>
    </location>
</feature>
<protein>
    <submittedName>
        <fullName evidence="13">Heavy metal translocating P-type ATPase</fullName>
    </submittedName>
</protein>
<comment type="subcellular location">
    <subcellularLocation>
        <location evidence="1">Cell membrane</location>
        <topology evidence="1">Multi-pass membrane protein</topology>
    </subcellularLocation>
</comment>
<evidence type="ECO:0000256" key="6">
    <source>
        <dbReference type="ARBA" id="ARBA00022840"/>
    </source>
</evidence>
<dbReference type="InterPro" id="IPR036163">
    <property type="entry name" value="HMA_dom_sf"/>
</dbReference>